<gene>
    <name evidence="1" type="ORF">V1477_011435</name>
</gene>
<dbReference type="Proteomes" id="UP001607303">
    <property type="component" value="Unassembled WGS sequence"/>
</dbReference>
<organism evidence="1 2">
    <name type="scientific">Vespula maculifrons</name>
    <name type="common">Eastern yellow jacket</name>
    <name type="synonym">Wasp</name>
    <dbReference type="NCBI Taxonomy" id="7453"/>
    <lineage>
        <taxon>Eukaryota</taxon>
        <taxon>Metazoa</taxon>
        <taxon>Ecdysozoa</taxon>
        <taxon>Arthropoda</taxon>
        <taxon>Hexapoda</taxon>
        <taxon>Insecta</taxon>
        <taxon>Pterygota</taxon>
        <taxon>Neoptera</taxon>
        <taxon>Endopterygota</taxon>
        <taxon>Hymenoptera</taxon>
        <taxon>Apocrita</taxon>
        <taxon>Aculeata</taxon>
        <taxon>Vespoidea</taxon>
        <taxon>Vespidae</taxon>
        <taxon>Vespinae</taxon>
        <taxon>Vespula</taxon>
    </lineage>
</organism>
<sequence length="84" mass="10023">YKKRVKSKQKQALLDTSSDLHLTRAEEYKRLRFSPMNSLEIACNRNRIQPIYTEFIQNTSRFIRKNVFPLHSYRLANSHPVDVD</sequence>
<name>A0ABD2BZ68_VESMC</name>
<evidence type="ECO:0000313" key="2">
    <source>
        <dbReference type="Proteomes" id="UP001607303"/>
    </source>
</evidence>
<protein>
    <submittedName>
        <fullName evidence="1">Uncharacterized protein</fullName>
    </submittedName>
</protein>
<comment type="caution">
    <text evidence="1">The sequence shown here is derived from an EMBL/GenBank/DDBJ whole genome shotgun (WGS) entry which is preliminary data.</text>
</comment>
<evidence type="ECO:0000313" key="1">
    <source>
        <dbReference type="EMBL" id="KAL2738076.1"/>
    </source>
</evidence>
<feature type="non-terminal residue" evidence="1">
    <location>
        <position position="1"/>
    </location>
</feature>
<proteinExistence type="predicted"/>
<keyword evidence="2" id="KW-1185">Reference proteome</keyword>
<dbReference type="AlphaFoldDB" id="A0ABD2BZ68"/>
<reference evidence="1 2" key="1">
    <citation type="journal article" date="2024" name="Ann. Entomol. Soc. Am.">
        <title>Genomic analyses of the southern and eastern yellowjacket wasps (Hymenoptera: Vespidae) reveal evolutionary signatures of social life.</title>
        <authorList>
            <person name="Catto M.A."/>
            <person name="Caine P.B."/>
            <person name="Orr S.E."/>
            <person name="Hunt B.G."/>
            <person name="Goodisman M.A.D."/>
        </authorList>
    </citation>
    <scope>NUCLEOTIDE SEQUENCE [LARGE SCALE GENOMIC DNA]</scope>
    <source>
        <strain evidence="1">232</strain>
        <tissue evidence="1">Head and thorax</tissue>
    </source>
</reference>
<accession>A0ABD2BZ68</accession>
<dbReference type="EMBL" id="JAYRBN010000063">
    <property type="protein sequence ID" value="KAL2738076.1"/>
    <property type="molecule type" value="Genomic_DNA"/>
</dbReference>